<dbReference type="SUPFAM" id="SSF53448">
    <property type="entry name" value="Nucleotide-diphospho-sugar transferases"/>
    <property type="match status" value="1"/>
</dbReference>
<dbReference type="InterPro" id="IPR018641">
    <property type="entry name" value="Trfase_1_rSAM/seldom-assoc"/>
</dbReference>
<proteinExistence type="predicted"/>
<dbReference type="PANTHER" id="PTHR36529">
    <property type="entry name" value="SLL1095 PROTEIN"/>
    <property type="match status" value="1"/>
</dbReference>
<accession>A0ABW1W801</accession>
<dbReference type="EMBL" id="JBHSTZ010000014">
    <property type="protein sequence ID" value="MFC6380768.1"/>
    <property type="molecule type" value="Genomic_DNA"/>
</dbReference>
<protein>
    <submittedName>
        <fullName evidence="1">TIGR04282 family arsenosugar biosynthesis glycosyltransferase</fullName>
    </submittedName>
</protein>
<evidence type="ECO:0000313" key="2">
    <source>
        <dbReference type="Proteomes" id="UP001596264"/>
    </source>
</evidence>
<dbReference type="InterPro" id="IPR029044">
    <property type="entry name" value="Nucleotide-diphossugar_trans"/>
</dbReference>
<comment type="caution">
    <text evidence="1">The sequence shown here is derived from an EMBL/GenBank/DDBJ whole genome shotgun (WGS) entry which is preliminary data.</text>
</comment>
<reference evidence="2" key="1">
    <citation type="journal article" date="2019" name="Int. J. Syst. Evol. Microbiol.">
        <title>The Global Catalogue of Microorganisms (GCM) 10K type strain sequencing project: providing services to taxonomists for standard genome sequencing and annotation.</title>
        <authorList>
            <consortium name="The Broad Institute Genomics Platform"/>
            <consortium name="The Broad Institute Genome Sequencing Center for Infectious Disease"/>
            <person name="Wu L."/>
            <person name="Ma J."/>
        </authorList>
    </citation>
    <scope>NUCLEOTIDE SEQUENCE [LARGE SCALE GENOMIC DNA]</scope>
    <source>
        <strain evidence="2">CCM 2050</strain>
    </source>
</reference>
<sequence>MSQDAMQTDTLIIIFAKFPARGMAKTRLQPAIGLEGASLMAKQLLLHSVEQALATGFNVELCVSPAPNDPCWQTLNLPESLQWSAQADSDLGLRMLTASQQGLDKFKQVILIGTDCPSLTPLYIQDAAQKLEQSDTVMIPALDGGYVLLGFKRAHTSLFSNIEWSTASVAAVTRQRIKAMGWTLALLDPLHDIDEPADLKHLPVGWLAKIGY</sequence>
<dbReference type="RefSeq" id="WP_227691809.1">
    <property type="nucleotide sequence ID" value="NZ_CAJGZK010000001.1"/>
</dbReference>
<evidence type="ECO:0000313" key="1">
    <source>
        <dbReference type="EMBL" id="MFC6380768.1"/>
    </source>
</evidence>
<organism evidence="1 2">
    <name type="scientific">Psychrobacter glacincola</name>
    <dbReference type="NCBI Taxonomy" id="56810"/>
    <lineage>
        <taxon>Bacteria</taxon>
        <taxon>Pseudomonadati</taxon>
        <taxon>Pseudomonadota</taxon>
        <taxon>Gammaproteobacteria</taxon>
        <taxon>Moraxellales</taxon>
        <taxon>Moraxellaceae</taxon>
        <taxon>Psychrobacter</taxon>
    </lineage>
</organism>
<dbReference type="NCBIfam" id="TIGR04282">
    <property type="entry name" value="glyco_like_cofC"/>
    <property type="match status" value="1"/>
</dbReference>
<dbReference type="Pfam" id="PF09837">
    <property type="entry name" value="DUF2064"/>
    <property type="match status" value="1"/>
</dbReference>
<gene>
    <name evidence="1" type="ORF">ACFP58_04665</name>
</gene>
<dbReference type="Proteomes" id="UP001596264">
    <property type="component" value="Unassembled WGS sequence"/>
</dbReference>
<dbReference type="Gene3D" id="3.90.550.10">
    <property type="entry name" value="Spore Coat Polysaccharide Biosynthesis Protein SpsA, Chain A"/>
    <property type="match status" value="1"/>
</dbReference>
<dbReference type="PANTHER" id="PTHR36529:SF1">
    <property type="entry name" value="GLYCOSYLTRANSFERASE"/>
    <property type="match status" value="1"/>
</dbReference>
<name>A0ABW1W801_9GAMM</name>
<keyword evidence="2" id="KW-1185">Reference proteome</keyword>